<dbReference type="PANTHER" id="PTHR35149">
    <property type="entry name" value="SLL5132 PROTEIN"/>
    <property type="match status" value="1"/>
</dbReference>
<evidence type="ECO:0000259" key="1">
    <source>
        <dbReference type="Pfam" id="PF03235"/>
    </source>
</evidence>
<dbReference type="PANTHER" id="PTHR35149:SF2">
    <property type="entry name" value="DUF262 DOMAIN-CONTAINING PROTEIN"/>
    <property type="match status" value="1"/>
</dbReference>
<sequence length="420" mass="49471">MANQNHIEILPVSECLQLNLSIPEYQRPYKWSILSIDTMLWDINNAIQQSLAFSDYKYRIGTIILHKSDQMLNVVDGQQRLISLTLISKYLDDDFDNAILQTKFYDKSTQKHIHDNYIHIREWFSLRDNETKESFKKALSNVLEMVVIQVKKESEAFQLFDSQNTRGRALDPHDLLKAFHLREMQNDKYEMEYAVTKWEAKDVSQIRELFSAYLFPIWNWSRCTKTWTFTEHDIDTYKGISTTSSYTYARRASKASPYFQITEPFIAGSDFFDMVDHYLRTLANIKHELVTNPVFGQLCTYCIPQKHSSAGLTHVRNLFFAVLLFYYDKFHNMDELAVKKLFMWAFMLRMDLQSLGADSVNKYAIGEWSPNYTNCIAVFSKISLARLHTEIGNLQIKTEPRLDKKYWTDEQIDLYVLLKK</sequence>
<feature type="domain" description="GmrSD restriction endonucleases N-terminal" evidence="1">
    <location>
        <begin position="20"/>
        <end position="180"/>
    </location>
</feature>
<reference evidence="3 4" key="1">
    <citation type="submission" date="2016-11" db="EMBL/GenBank/DDBJ databases">
        <authorList>
            <person name="Jaros S."/>
            <person name="Januszkiewicz K."/>
            <person name="Wedrychowicz H."/>
        </authorList>
    </citation>
    <scope>NUCLEOTIDE SEQUENCE [LARGE SCALE GENOMIC DNA]</scope>
    <source>
        <strain evidence="3 4">KHT3</strain>
    </source>
</reference>
<dbReference type="InterPro" id="IPR057156">
    <property type="entry name" value="DUF7834"/>
</dbReference>
<feature type="domain" description="DUF7834" evidence="2">
    <location>
        <begin position="191"/>
        <end position="402"/>
    </location>
</feature>
<dbReference type="Proteomes" id="UP000184130">
    <property type="component" value="Unassembled WGS sequence"/>
</dbReference>
<name>A0A1M6UGM7_XYLRU</name>
<dbReference type="AlphaFoldDB" id="A0A1M6UGM7"/>
<dbReference type="InterPro" id="IPR004919">
    <property type="entry name" value="GmrSD_N"/>
</dbReference>
<evidence type="ECO:0000259" key="2">
    <source>
        <dbReference type="Pfam" id="PF25202"/>
    </source>
</evidence>
<protein>
    <submittedName>
        <fullName evidence="3">Uncharacterized protein</fullName>
    </submittedName>
</protein>
<evidence type="ECO:0000313" key="3">
    <source>
        <dbReference type="EMBL" id="SHK68218.1"/>
    </source>
</evidence>
<accession>A0A1M6UGM7</accession>
<dbReference type="Pfam" id="PF03235">
    <property type="entry name" value="GmrSD_N"/>
    <property type="match status" value="1"/>
</dbReference>
<evidence type="ECO:0000313" key="4">
    <source>
        <dbReference type="Proteomes" id="UP000184130"/>
    </source>
</evidence>
<proteinExistence type="predicted"/>
<dbReference type="Pfam" id="PF25202">
    <property type="entry name" value="DUF7834"/>
    <property type="match status" value="1"/>
</dbReference>
<dbReference type="EMBL" id="FRBD01000009">
    <property type="protein sequence ID" value="SHK68218.1"/>
    <property type="molecule type" value="Genomic_DNA"/>
</dbReference>
<dbReference type="RefSeq" id="WP_073207529.1">
    <property type="nucleotide sequence ID" value="NZ_FRBD01000009.1"/>
</dbReference>
<dbReference type="OrthoDB" id="9798761at2"/>
<gene>
    <name evidence="3" type="ORF">SAMN05216463_10950</name>
</gene>
<organism evidence="3 4">
    <name type="scientific">Xylanibacter ruminicola</name>
    <name type="common">Prevotella ruminicola</name>
    <dbReference type="NCBI Taxonomy" id="839"/>
    <lineage>
        <taxon>Bacteria</taxon>
        <taxon>Pseudomonadati</taxon>
        <taxon>Bacteroidota</taxon>
        <taxon>Bacteroidia</taxon>
        <taxon>Bacteroidales</taxon>
        <taxon>Prevotellaceae</taxon>
        <taxon>Xylanibacter</taxon>
    </lineage>
</organism>